<comment type="caution">
    <text evidence="2">The sequence shown here is derived from an EMBL/GenBank/DDBJ whole genome shotgun (WGS) entry which is preliminary data.</text>
</comment>
<keyword evidence="3" id="KW-1185">Reference proteome</keyword>
<dbReference type="EMBL" id="JANPWB010000009">
    <property type="protein sequence ID" value="KAJ1149279.1"/>
    <property type="molecule type" value="Genomic_DNA"/>
</dbReference>
<evidence type="ECO:0000256" key="1">
    <source>
        <dbReference type="SAM" id="MobiDB-lite"/>
    </source>
</evidence>
<dbReference type="AlphaFoldDB" id="A0AAV7R902"/>
<name>A0AAV7R902_PLEWA</name>
<organism evidence="2 3">
    <name type="scientific">Pleurodeles waltl</name>
    <name type="common">Iberian ribbed newt</name>
    <dbReference type="NCBI Taxonomy" id="8319"/>
    <lineage>
        <taxon>Eukaryota</taxon>
        <taxon>Metazoa</taxon>
        <taxon>Chordata</taxon>
        <taxon>Craniata</taxon>
        <taxon>Vertebrata</taxon>
        <taxon>Euteleostomi</taxon>
        <taxon>Amphibia</taxon>
        <taxon>Batrachia</taxon>
        <taxon>Caudata</taxon>
        <taxon>Salamandroidea</taxon>
        <taxon>Salamandridae</taxon>
        <taxon>Pleurodelinae</taxon>
        <taxon>Pleurodeles</taxon>
    </lineage>
</organism>
<sequence>MLTARRGQGVTRNVLWFRHAQGLDHQGGTGDEGEMEAPIMLPPTNEERVVSLERRNEECLSSNQELAQAPGTPRPKGKRAKEQ</sequence>
<dbReference type="Proteomes" id="UP001066276">
    <property type="component" value="Chromosome 5"/>
</dbReference>
<reference evidence="2" key="1">
    <citation type="journal article" date="2022" name="bioRxiv">
        <title>Sequencing and chromosome-scale assembly of the giantPleurodeles waltlgenome.</title>
        <authorList>
            <person name="Brown T."/>
            <person name="Elewa A."/>
            <person name="Iarovenko S."/>
            <person name="Subramanian E."/>
            <person name="Araus A.J."/>
            <person name="Petzold A."/>
            <person name="Susuki M."/>
            <person name="Suzuki K.-i.T."/>
            <person name="Hayashi T."/>
            <person name="Toyoda A."/>
            <person name="Oliveira C."/>
            <person name="Osipova E."/>
            <person name="Leigh N.D."/>
            <person name="Simon A."/>
            <person name="Yun M.H."/>
        </authorList>
    </citation>
    <scope>NUCLEOTIDE SEQUENCE</scope>
    <source>
        <strain evidence="2">20211129_DDA</strain>
        <tissue evidence="2">Liver</tissue>
    </source>
</reference>
<evidence type="ECO:0000313" key="2">
    <source>
        <dbReference type="EMBL" id="KAJ1149279.1"/>
    </source>
</evidence>
<feature type="region of interest" description="Disordered" evidence="1">
    <location>
        <begin position="51"/>
        <end position="83"/>
    </location>
</feature>
<accession>A0AAV7R902</accession>
<proteinExistence type="predicted"/>
<evidence type="ECO:0000313" key="3">
    <source>
        <dbReference type="Proteomes" id="UP001066276"/>
    </source>
</evidence>
<protein>
    <submittedName>
        <fullName evidence="2">Uncharacterized protein</fullName>
    </submittedName>
</protein>
<gene>
    <name evidence="2" type="ORF">NDU88_002091</name>
</gene>